<sequence>MKKELLVTLLEKQRKDVPITKKLRYNDMKRLCKYIDSNIFDENVCTLWNGYITNVENVNKGVYINFYFKGKKIALHRLLYINFIGDLANDEYLKYSCENKGKCCNVTHLQKFKYTKNKELNETKETITKKQTKQAKQTKQKKHISLTLDFEN</sequence>
<protein>
    <submittedName>
        <fullName evidence="1">Uncharacterized protein</fullName>
    </submittedName>
</protein>
<evidence type="ECO:0000313" key="1">
    <source>
        <dbReference type="EMBL" id="ARF11827.1"/>
    </source>
</evidence>
<proteinExistence type="predicted"/>
<name>A0A1V0SJC5_9VIRU</name>
<organism evidence="1">
    <name type="scientific">Klosneuvirus KNV1</name>
    <dbReference type="NCBI Taxonomy" id="1977640"/>
    <lineage>
        <taxon>Viruses</taxon>
        <taxon>Varidnaviria</taxon>
        <taxon>Bamfordvirae</taxon>
        <taxon>Nucleocytoviricota</taxon>
        <taxon>Megaviricetes</taxon>
        <taxon>Imitervirales</taxon>
        <taxon>Mimiviridae</taxon>
        <taxon>Klosneuvirinae</taxon>
        <taxon>Klosneuvirus</taxon>
    </lineage>
</organism>
<accession>A0A1V0SJC5</accession>
<reference evidence="1" key="1">
    <citation type="journal article" date="2017" name="Science">
        <title>Giant viruses with an expanded complement of translation system components.</title>
        <authorList>
            <person name="Schulz F."/>
            <person name="Yutin N."/>
            <person name="Ivanova N.N."/>
            <person name="Ortega D.R."/>
            <person name="Lee T.K."/>
            <person name="Vierheilig J."/>
            <person name="Daims H."/>
            <person name="Horn M."/>
            <person name="Wagner M."/>
            <person name="Jensen G.J."/>
            <person name="Kyrpides N.C."/>
            <person name="Koonin E.V."/>
            <person name="Woyke T."/>
        </authorList>
    </citation>
    <scope>NUCLEOTIDE SEQUENCE</scope>
    <source>
        <strain evidence="1">KNV1</strain>
    </source>
</reference>
<gene>
    <name evidence="1" type="ORF">Klosneuvirus_2_263</name>
</gene>
<dbReference type="EMBL" id="KY684109">
    <property type="protein sequence ID" value="ARF11827.1"/>
    <property type="molecule type" value="Genomic_DNA"/>
</dbReference>